<keyword evidence="5" id="KW-1185">Reference proteome</keyword>
<evidence type="ECO:0000256" key="1">
    <source>
        <dbReference type="ARBA" id="ARBA00010394"/>
    </source>
</evidence>
<keyword evidence="3" id="KW-0653">Protein transport</keyword>
<evidence type="ECO:0000313" key="4">
    <source>
        <dbReference type="EMBL" id="KAJ1351937.1"/>
    </source>
</evidence>
<dbReference type="AlphaFoldDB" id="A0AAD5MNC6"/>
<keyword evidence="2" id="KW-0813">Transport</keyword>
<comment type="caution">
    <text evidence="4">The sequence shown here is derived from an EMBL/GenBank/DDBJ whole genome shotgun (WGS) entry which is preliminary data.</text>
</comment>
<dbReference type="SUPFAM" id="SSF48371">
    <property type="entry name" value="ARM repeat"/>
    <property type="match status" value="1"/>
</dbReference>
<dbReference type="PANTHER" id="PTHR23316">
    <property type="entry name" value="IMPORTIN ALPHA"/>
    <property type="match status" value="1"/>
</dbReference>
<dbReference type="Proteomes" id="UP001196413">
    <property type="component" value="Unassembled WGS sequence"/>
</dbReference>
<dbReference type="GO" id="GO:0015031">
    <property type="term" value="P:protein transport"/>
    <property type="evidence" value="ECO:0007669"/>
    <property type="project" value="UniProtKB-KW"/>
</dbReference>
<dbReference type="InterPro" id="IPR016024">
    <property type="entry name" value="ARM-type_fold"/>
</dbReference>
<evidence type="ECO:0000256" key="3">
    <source>
        <dbReference type="ARBA" id="ARBA00022927"/>
    </source>
</evidence>
<evidence type="ECO:0000313" key="5">
    <source>
        <dbReference type="Proteomes" id="UP001196413"/>
    </source>
</evidence>
<name>A0AAD5MNC6_PARTN</name>
<protein>
    <submittedName>
        <fullName evidence="4">Uncharacterized protein</fullName>
    </submittedName>
</protein>
<sequence>MDDEERLYLELLEEGGTPSAIDKNVKILSLRGSLMMNLPQDAARQNSVSVLLNILESDLHTEGARLNAAWTITKMTCLSKQMIHVIVDKNGIVALKNGILTSTGKLRVHCIMAIGNIALCCSDCKTKCREAGILDEIATLMAGRVHTEMHNVKIIVSCVMNIMHGGVHNGDVPISTIRLLTTCLTDLIRSHITELDLAEHCLWTLAWIADDMQSGAGIDIVINEPGLLELVFDILSLVPLHKLHEGALHILGNIITGNNTQIGVVTSHPQFYEILFCMSTIVNLLIIAHDDKKKLMIGSGTEERGRDYDKCESSADFTTVHI</sequence>
<dbReference type="EMBL" id="JAHQIW010001263">
    <property type="protein sequence ID" value="KAJ1351937.1"/>
    <property type="molecule type" value="Genomic_DNA"/>
</dbReference>
<reference evidence="4" key="1">
    <citation type="submission" date="2021-06" db="EMBL/GenBank/DDBJ databases">
        <title>Parelaphostrongylus tenuis whole genome reference sequence.</title>
        <authorList>
            <person name="Garwood T.J."/>
            <person name="Larsen P.A."/>
            <person name="Fountain-Jones N.M."/>
            <person name="Garbe J.R."/>
            <person name="Macchietto M.G."/>
            <person name="Kania S.A."/>
            <person name="Gerhold R.W."/>
            <person name="Richards J.E."/>
            <person name="Wolf T.M."/>
        </authorList>
    </citation>
    <scope>NUCLEOTIDE SEQUENCE</scope>
    <source>
        <strain evidence="4">MNPRO001-30</strain>
        <tissue evidence="4">Meninges</tissue>
    </source>
</reference>
<dbReference type="Gene3D" id="1.25.10.10">
    <property type="entry name" value="Leucine-rich Repeat Variant"/>
    <property type="match status" value="1"/>
</dbReference>
<dbReference type="InterPro" id="IPR011989">
    <property type="entry name" value="ARM-like"/>
</dbReference>
<proteinExistence type="inferred from homology"/>
<organism evidence="4 5">
    <name type="scientific">Parelaphostrongylus tenuis</name>
    <name type="common">Meningeal worm</name>
    <dbReference type="NCBI Taxonomy" id="148309"/>
    <lineage>
        <taxon>Eukaryota</taxon>
        <taxon>Metazoa</taxon>
        <taxon>Ecdysozoa</taxon>
        <taxon>Nematoda</taxon>
        <taxon>Chromadorea</taxon>
        <taxon>Rhabditida</taxon>
        <taxon>Rhabditina</taxon>
        <taxon>Rhabditomorpha</taxon>
        <taxon>Strongyloidea</taxon>
        <taxon>Metastrongylidae</taxon>
        <taxon>Parelaphostrongylus</taxon>
    </lineage>
</organism>
<evidence type="ECO:0000256" key="2">
    <source>
        <dbReference type="ARBA" id="ARBA00022448"/>
    </source>
</evidence>
<gene>
    <name evidence="4" type="ORF">KIN20_008116</name>
</gene>
<comment type="similarity">
    <text evidence="1">Belongs to the importin alpha family.</text>
</comment>
<accession>A0AAD5MNC6</accession>